<dbReference type="PANTHER" id="PTHR46083">
    <property type="match status" value="1"/>
</dbReference>
<keyword evidence="5" id="KW-1185">Reference proteome</keyword>
<proteinExistence type="predicted"/>
<dbReference type="EC" id="2.4.1.21" evidence="2"/>
<evidence type="ECO:0000256" key="3">
    <source>
        <dbReference type="SAM" id="MobiDB-lite"/>
    </source>
</evidence>
<protein>
    <recommendedName>
        <fullName evidence="2">starch synthase</fullName>
        <ecNumber evidence="2">2.4.1.21</ecNumber>
    </recommendedName>
</protein>
<organism evidence="4 5">
    <name type="scientific">Hibiscus sabdariffa</name>
    <name type="common">roselle</name>
    <dbReference type="NCBI Taxonomy" id="183260"/>
    <lineage>
        <taxon>Eukaryota</taxon>
        <taxon>Viridiplantae</taxon>
        <taxon>Streptophyta</taxon>
        <taxon>Embryophyta</taxon>
        <taxon>Tracheophyta</taxon>
        <taxon>Spermatophyta</taxon>
        <taxon>Magnoliopsida</taxon>
        <taxon>eudicotyledons</taxon>
        <taxon>Gunneridae</taxon>
        <taxon>Pentapetalae</taxon>
        <taxon>rosids</taxon>
        <taxon>malvids</taxon>
        <taxon>Malvales</taxon>
        <taxon>Malvaceae</taxon>
        <taxon>Malvoideae</taxon>
        <taxon>Hibiscus</taxon>
    </lineage>
</organism>
<evidence type="ECO:0000256" key="2">
    <source>
        <dbReference type="ARBA" id="ARBA00012588"/>
    </source>
</evidence>
<evidence type="ECO:0000313" key="5">
    <source>
        <dbReference type="Proteomes" id="UP001396334"/>
    </source>
</evidence>
<feature type="compositionally biased region" description="Basic and acidic residues" evidence="3">
    <location>
        <begin position="31"/>
        <end position="42"/>
    </location>
</feature>
<reference evidence="4 5" key="1">
    <citation type="journal article" date="2024" name="G3 (Bethesda)">
        <title>Genome assembly of Hibiscus sabdariffa L. provides insights into metabolisms of medicinal natural products.</title>
        <authorList>
            <person name="Kim T."/>
        </authorList>
    </citation>
    <scope>NUCLEOTIDE SEQUENCE [LARGE SCALE GENOMIC DNA]</scope>
    <source>
        <strain evidence="4">TK-2024</strain>
        <tissue evidence="4">Old leaves</tissue>
    </source>
</reference>
<name>A0ABR2RDB4_9ROSI</name>
<comment type="caution">
    <text evidence="4">The sequence shown here is derived from an EMBL/GenBank/DDBJ whole genome shotgun (WGS) entry which is preliminary data.</text>
</comment>
<comment type="catalytic activity">
    <reaction evidence="1">
        <text>[(1-&gt;4)-alpha-D-glucosyl](n) + ADP-alpha-D-glucose = [(1-&gt;4)-alpha-D-glucosyl](n+1) + ADP + H(+)</text>
        <dbReference type="Rhea" id="RHEA:18189"/>
        <dbReference type="Rhea" id="RHEA-COMP:9584"/>
        <dbReference type="Rhea" id="RHEA-COMP:9587"/>
        <dbReference type="ChEBI" id="CHEBI:15378"/>
        <dbReference type="ChEBI" id="CHEBI:15444"/>
        <dbReference type="ChEBI" id="CHEBI:57498"/>
        <dbReference type="ChEBI" id="CHEBI:456216"/>
        <dbReference type="EC" id="2.4.1.21"/>
    </reaction>
</comment>
<gene>
    <name evidence="4" type="ORF">V6N11_043759</name>
</gene>
<dbReference type="Proteomes" id="UP001396334">
    <property type="component" value="Unassembled WGS sequence"/>
</dbReference>
<dbReference type="EMBL" id="JBBPBN010000023">
    <property type="protein sequence ID" value="KAK9010892.1"/>
    <property type="molecule type" value="Genomic_DNA"/>
</dbReference>
<evidence type="ECO:0000313" key="4">
    <source>
        <dbReference type="EMBL" id="KAK9010892.1"/>
    </source>
</evidence>
<evidence type="ECO:0000256" key="1">
    <source>
        <dbReference type="ARBA" id="ARBA00001478"/>
    </source>
</evidence>
<accession>A0ABR2RDB4</accession>
<sequence length="163" mass="18818">MYEFAFEDFLLEEKKKGTRETCKRPRRKEKKRQEEEKSEGSKQSRQSTSKGGDSKRQEILEQLMKKAARLVCNIWFIEPNKFREADKVKLCYDKTPGPLAHANELWAHGGHNNWRDGLTIVGKLVRSEGEGGGDWCMVVRHGSNIACAHPWEISFSSNDINYM</sequence>
<feature type="region of interest" description="Disordered" evidence="3">
    <location>
        <begin position="17"/>
        <end position="56"/>
    </location>
</feature>
<dbReference type="PANTHER" id="PTHR46083:SF5">
    <property type="entry name" value="STARCH SYNTHASE 3, CHLOROPLASTIC_AMYLOPLASTIC"/>
    <property type="match status" value="1"/>
</dbReference>